<reference evidence="3 4" key="1">
    <citation type="journal article" date="2019" name="mSystems">
        <title>Life at home and on the roam: Genomic adaptions reflect the dual lifestyle of an intracellular, facultative symbiont.</title>
        <authorList>
            <person name="Burgsdorf I."/>
        </authorList>
    </citation>
    <scope>NUCLEOTIDE SEQUENCE [LARGE SCALE GENOMIC DNA]</scope>
    <source>
        <strain evidence="3">277cV</strain>
    </source>
</reference>
<keyword evidence="2" id="KW-0472">Membrane</keyword>
<evidence type="ECO:0000313" key="3">
    <source>
        <dbReference type="EMBL" id="TGG90541.1"/>
    </source>
</evidence>
<evidence type="ECO:0000256" key="1">
    <source>
        <dbReference type="SAM" id="MobiDB-lite"/>
    </source>
</evidence>
<comment type="caution">
    <text evidence="3">The sequence shown here is derived from an EMBL/GenBank/DDBJ whole genome shotgun (WGS) entry which is preliminary data.</text>
</comment>
<keyword evidence="2" id="KW-1133">Transmembrane helix</keyword>
<evidence type="ECO:0000256" key="2">
    <source>
        <dbReference type="SAM" id="Phobius"/>
    </source>
</evidence>
<accession>A0A524RKY3</accession>
<organism evidence="3 4">
    <name type="scientific">Aphanocapsa feldmannii 277cV</name>
    <dbReference type="NCBI Taxonomy" id="2507553"/>
    <lineage>
        <taxon>Bacteria</taxon>
        <taxon>Bacillati</taxon>
        <taxon>Cyanobacteriota</taxon>
        <taxon>Cyanophyceae</taxon>
        <taxon>Oscillatoriophycideae</taxon>
        <taxon>Chroococcales</taxon>
        <taxon>Microcystaceae</taxon>
        <taxon>Aphanocapsa</taxon>
    </lineage>
</organism>
<dbReference type="EMBL" id="SRMO01000087">
    <property type="protein sequence ID" value="TGG90541.1"/>
    <property type="molecule type" value="Genomic_DNA"/>
</dbReference>
<keyword evidence="2" id="KW-0812">Transmembrane</keyword>
<feature type="region of interest" description="Disordered" evidence="1">
    <location>
        <begin position="79"/>
        <end position="110"/>
    </location>
</feature>
<sequence>MPPRQEGRHRPRQHRSSATARRRSGRQGERLWRQEERHSLRQQWQRSLEGPALVVSLLLALGCLALLFATLALLGKTLHSPSNVGTQGPRRPEPLSTGRSRSASTVPRPARPELLLEQRLALMGVDPGWFRTLLNSPGGGGPAAAGRWLVQLEQFSAQQRWELGEPTAPQWNALRDQLAANGIQPRGFGWLVDRLAQRRFPQLKLSGLTPDPQRALWIALAKQQLGALNRAGLNGLLTDAATPAQLRGALGAGSALLVSLEPVPPGSLLLLRGDADLRWLLLAEDRLLTQHPLGPDESISLDPQPDGEVEPMQLFLLNQGLASGRYQLTLQSP</sequence>
<protein>
    <submittedName>
        <fullName evidence="3">Uncharacterized protein</fullName>
    </submittedName>
</protein>
<feature type="compositionally biased region" description="Basic residues" evidence="1">
    <location>
        <begin position="9"/>
        <end position="25"/>
    </location>
</feature>
<feature type="transmembrane region" description="Helical" evidence="2">
    <location>
        <begin position="51"/>
        <end position="74"/>
    </location>
</feature>
<feature type="region of interest" description="Disordered" evidence="1">
    <location>
        <begin position="1"/>
        <end position="34"/>
    </location>
</feature>
<evidence type="ECO:0000313" key="4">
    <source>
        <dbReference type="Proteomes" id="UP000317990"/>
    </source>
</evidence>
<dbReference type="Proteomes" id="UP000317990">
    <property type="component" value="Unassembled WGS sequence"/>
</dbReference>
<gene>
    <name evidence="3" type="ORF">ERJ67_10900</name>
</gene>
<name>A0A524RKY3_9CHRO</name>
<proteinExistence type="predicted"/>
<dbReference type="AlphaFoldDB" id="A0A524RKY3"/>